<dbReference type="SUPFAM" id="SSF48452">
    <property type="entry name" value="TPR-like"/>
    <property type="match status" value="3"/>
</dbReference>
<evidence type="ECO:0000313" key="10">
    <source>
        <dbReference type="Proteomes" id="UP000618051"/>
    </source>
</evidence>
<dbReference type="FunFam" id="1.25.40.10:FF:000221">
    <property type="entry name" value="Mitochondrial import receptor subunit TOM34"/>
    <property type="match status" value="1"/>
</dbReference>
<keyword evidence="2" id="KW-0963">Cytoplasm</keyword>
<evidence type="ECO:0000313" key="8">
    <source>
        <dbReference type="EMBL" id="KAG0129398.1"/>
    </source>
</evidence>
<feature type="region of interest" description="Disordered" evidence="6">
    <location>
        <begin position="700"/>
        <end position="752"/>
    </location>
</feature>
<feature type="region of interest" description="Disordered" evidence="6">
    <location>
        <begin position="314"/>
        <end position="397"/>
    </location>
</feature>
<dbReference type="OrthoDB" id="2942533at2759"/>
<protein>
    <recommendedName>
        <fullName evidence="7">RNA-polymerase II-associated protein 3-like C-terminal domain-containing protein</fullName>
    </recommendedName>
</protein>
<evidence type="ECO:0000256" key="4">
    <source>
        <dbReference type="ARBA" id="ARBA00022803"/>
    </source>
</evidence>
<dbReference type="AlphaFoldDB" id="A0A835P0X2"/>
<dbReference type="Gene3D" id="1.25.40.10">
    <property type="entry name" value="Tetratricopeptide repeat domain"/>
    <property type="match status" value="3"/>
</dbReference>
<evidence type="ECO:0000256" key="6">
    <source>
        <dbReference type="SAM" id="MobiDB-lite"/>
    </source>
</evidence>
<dbReference type="Proteomes" id="UP000618051">
    <property type="component" value="Unassembled WGS sequence"/>
</dbReference>
<gene>
    <name evidence="9" type="ORF">IHE44_0001171</name>
    <name evidence="8" type="ORF">IHE44_000994</name>
</gene>
<comment type="caution">
    <text evidence="8">The sequence shown here is derived from an EMBL/GenBank/DDBJ whole genome shotgun (WGS) entry which is preliminary data.</text>
</comment>
<dbReference type="EMBL" id="JADDUC020000001">
    <property type="protein sequence ID" value="KAI1243541.1"/>
    <property type="molecule type" value="Genomic_DNA"/>
</dbReference>
<feature type="repeat" description="TPR" evidence="5">
    <location>
        <begin position="580"/>
        <end position="613"/>
    </location>
</feature>
<dbReference type="SMART" id="SM00028">
    <property type="entry name" value="TPR"/>
    <property type="match status" value="9"/>
</dbReference>
<feature type="compositionally biased region" description="Polar residues" evidence="6">
    <location>
        <begin position="702"/>
        <end position="711"/>
    </location>
</feature>
<feature type="repeat" description="TPR" evidence="5">
    <location>
        <begin position="284"/>
        <end position="317"/>
    </location>
</feature>
<dbReference type="PANTHER" id="PTHR45984:SF3">
    <property type="entry name" value="SPERM-ASSOCIATED ANTIGEN 1"/>
    <property type="match status" value="1"/>
</dbReference>
<sequence length="1060" mass="119470">MLMGDESVPYLLGEGTTKTYQIPISHLDYKFIEKCTDVKHLEKILRVLRSGEEGCYPELTLVCEKRIEHLDPRSRALRKEKPAATASDFTAEEWEAINSELMSWLTEMNEDDKKSQLLRTDTLNERQDNLPPIRCSSSCLPTNQNKKLQNKQRSKKNIPRDYSEWDKFDVEKECSKIDEDCEESSSKARLFSRTRLPVIEKKIDTSGMTKREKIFIATREKEKGNEAFAIGDYVEAVTYYTRSISVIPTAAVYNNKALAEIKLQDWDSALQDCEKVLDIEPGNIKALMRRATVHSHLQNYQAAIEDLNKVLSVEPENSRAKDRDAHKQKDPADSRSKKGASKKKSEKHLSEREGEVNGYLRSDEKSESSEAEEISTSHREGSQSAGGGSSTSLPPTAAKLKSEGNELFKSGQFGEAVLKYSEAIEYVTGLGEQSPDDLSILYSNRAACYLKEGNCSDCIQDCSRALELQPFSLKPLLRRAMANESMERYRQAYIDYKTVLQIDSSIQAAHDSANRITKTLIDQDGPSWREKLPPIPVVPVAAQLHRWDEGALTSENMPSTTDIRTEEQQQMNREEAMEKFKRLKNEGNDFVKTGDYEEAANKYSECMKLNTEECTVYTNRALCYLKLYKYEEAKRDCDHVLQIEDSNIKAFYRRALAYKGLQNYQASADDFNKVLLIDPNVLEAQKELEEVTQLLRLDSSAGAGSQQTQGKKITIQEVTEPEGQEERTSEDAETHHVAAEEAVPKQVPQRSPEKLRVSAPSNAYDFGQIVNAVNATKDKAACADLLTITDPKILPVLLSNKLEGEILLIFIQSLEHYVAGKDPGLAYQHLFYLSKAERFKVVVALLSKNEKEEVQQLFDLLSESQSDQYSLEDLESLKKGSNLYSPQKLQLNSKCGITCQRQGPWPGEAEWPLQRGSHSIPGVALGQLQTKTLAALPGKDGAVAATSALQCMASVETQHPETTEWAKGEREQEHPNVNIHFCKNKPPKPNSMTKAGRDHWFCRRWEQGSECDPAVAIMQPVTHPEDVACRDSAVPRHTSLVFTKEMTARFFLQPLKTQSV</sequence>
<feature type="non-terminal residue" evidence="8">
    <location>
        <position position="1060"/>
    </location>
</feature>
<reference evidence="9 10" key="2">
    <citation type="journal article" date="2021" name="J. Hered.">
        <title>Feather Gene Expression Elucidates the Developmental Basis of Plumage Iridescence in African Starlings.</title>
        <authorList>
            <person name="Rubenstein D.R."/>
            <person name="Corvelo A."/>
            <person name="MacManes M.D."/>
            <person name="Maia R."/>
            <person name="Narzisi G."/>
            <person name="Rousaki A."/>
            <person name="Vandenabeele P."/>
            <person name="Shawkey M.D."/>
            <person name="Solomon J."/>
        </authorList>
    </citation>
    <scope>NUCLEOTIDE SEQUENCE [LARGE SCALE GENOMIC DNA]</scope>
    <source>
        <strain evidence="9">SS15</strain>
    </source>
</reference>
<keyword evidence="4 5" id="KW-0802">TPR repeat</keyword>
<dbReference type="Pfam" id="PF13181">
    <property type="entry name" value="TPR_8"/>
    <property type="match status" value="1"/>
</dbReference>
<reference evidence="8" key="1">
    <citation type="submission" date="2020-10" db="EMBL/GenBank/DDBJ databases">
        <title>Feather gene expression reveals the developmental basis of iridescence in African starlings.</title>
        <authorList>
            <person name="Rubenstein D.R."/>
        </authorList>
    </citation>
    <scope>NUCLEOTIDE SEQUENCE</scope>
    <source>
        <strain evidence="8">SS15</strain>
        <tissue evidence="8">Liver</tissue>
    </source>
</reference>
<comment type="subcellular location">
    <subcellularLocation>
        <location evidence="1">Cytoplasm</location>
    </subcellularLocation>
</comment>
<dbReference type="PANTHER" id="PTHR45984">
    <property type="entry name" value="RNA (RNA) POLYMERASE II ASSOCIATED PROTEIN HOMOLOG"/>
    <property type="match status" value="1"/>
</dbReference>
<dbReference type="PROSITE" id="PS50005">
    <property type="entry name" value="TPR"/>
    <property type="match status" value="4"/>
</dbReference>
<evidence type="ECO:0000256" key="2">
    <source>
        <dbReference type="ARBA" id="ARBA00022490"/>
    </source>
</evidence>
<proteinExistence type="predicted"/>
<name>A0A835P0X2_9PASS</name>
<feature type="repeat" description="TPR" evidence="5">
    <location>
        <begin position="648"/>
        <end position="681"/>
    </location>
</feature>
<dbReference type="EMBL" id="JADDUC010000012">
    <property type="protein sequence ID" value="KAG0129398.1"/>
    <property type="molecule type" value="Genomic_DNA"/>
</dbReference>
<accession>A0A835P0X2</accession>
<dbReference type="InterPro" id="IPR025986">
    <property type="entry name" value="RPAP3-like_C"/>
</dbReference>
<dbReference type="InterPro" id="IPR011990">
    <property type="entry name" value="TPR-like_helical_dom_sf"/>
</dbReference>
<evidence type="ECO:0000259" key="7">
    <source>
        <dbReference type="Pfam" id="PF13877"/>
    </source>
</evidence>
<keyword evidence="10" id="KW-1185">Reference proteome</keyword>
<feature type="domain" description="RNA-polymerase II-associated protein 3-like C-terminal" evidence="7">
    <location>
        <begin position="759"/>
        <end position="851"/>
    </location>
</feature>
<feature type="compositionally biased region" description="Basic and acidic residues" evidence="6">
    <location>
        <begin position="724"/>
        <end position="743"/>
    </location>
</feature>
<feature type="repeat" description="TPR" evidence="5">
    <location>
        <begin position="250"/>
        <end position="283"/>
    </location>
</feature>
<dbReference type="GO" id="GO:0005829">
    <property type="term" value="C:cytosol"/>
    <property type="evidence" value="ECO:0007669"/>
    <property type="project" value="TreeGrafter"/>
</dbReference>
<dbReference type="InterPro" id="IPR019734">
    <property type="entry name" value="TPR_rpt"/>
</dbReference>
<feature type="compositionally biased region" description="Basic and acidic residues" evidence="6">
    <location>
        <begin position="316"/>
        <end position="336"/>
    </location>
</feature>
<evidence type="ECO:0000313" key="9">
    <source>
        <dbReference type="EMBL" id="KAI1243541.1"/>
    </source>
</evidence>
<dbReference type="InterPro" id="IPR051982">
    <property type="entry name" value="CiliaryAsmbly_MitoImport"/>
</dbReference>
<evidence type="ECO:0000256" key="1">
    <source>
        <dbReference type="ARBA" id="ARBA00004496"/>
    </source>
</evidence>
<feature type="compositionally biased region" description="Basic and acidic residues" evidence="6">
    <location>
        <begin position="347"/>
        <end position="368"/>
    </location>
</feature>
<keyword evidence="3" id="KW-0677">Repeat</keyword>
<feature type="compositionally biased region" description="Basic residues" evidence="6">
    <location>
        <begin position="337"/>
        <end position="346"/>
    </location>
</feature>
<evidence type="ECO:0000256" key="5">
    <source>
        <dbReference type="PROSITE-ProRule" id="PRU00339"/>
    </source>
</evidence>
<evidence type="ECO:0000256" key="3">
    <source>
        <dbReference type="ARBA" id="ARBA00022737"/>
    </source>
</evidence>
<dbReference type="Pfam" id="PF13371">
    <property type="entry name" value="TPR_9"/>
    <property type="match status" value="1"/>
</dbReference>
<dbReference type="Pfam" id="PF13877">
    <property type="entry name" value="RPAP3_C"/>
    <property type="match status" value="1"/>
</dbReference>
<reference evidence="9" key="3">
    <citation type="submission" date="2022-01" db="EMBL/GenBank/DDBJ databases">
        <authorList>
            <person name="Rubenstein D.R."/>
        </authorList>
    </citation>
    <scope>NUCLEOTIDE SEQUENCE</scope>
    <source>
        <strain evidence="9">SS15</strain>
        <tissue evidence="9">Liver</tissue>
    </source>
</reference>
<organism evidence="8">
    <name type="scientific">Lamprotornis superbus</name>
    <dbReference type="NCBI Taxonomy" id="245042"/>
    <lineage>
        <taxon>Eukaryota</taxon>
        <taxon>Metazoa</taxon>
        <taxon>Chordata</taxon>
        <taxon>Craniata</taxon>
        <taxon>Vertebrata</taxon>
        <taxon>Euteleostomi</taxon>
        <taxon>Archelosauria</taxon>
        <taxon>Archosauria</taxon>
        <taxon>Dinosauria</taxon>
        <taxon>Saurischia</taxon>
        <taxon>Theropoda</taxon>
        <taxon>Coelurosauria</taxon>
        <taxon>Aves</taxon>
        <taxon>Neognathae</taxon>
        <taxon>Neoaves</taxon>
        <taxon>Telluraves</taxon>
        <taxon>Australaves</taxon>
        <taxon>Passeriformes</taxon>
        <taxon>Sturnidae</taxon>
        <taxon>Lamprotornis</taxon>
    </lineage>
</organism>